<dbReference type="EMBL" id="JAHZSS010000004">
    <property type="protein sequence ID" value="MBW8190468.1"/>
    <property type="molecule type" value="Genomic_DNA"/>
</dbReference>
<organism evidence="1 2">
    <name type="scientific">Neiella holothuriorum</name>
    <dbReference type="NCBI Taxonomy" id="2870530"/>
    <lineage>
        <taxon>Bacteria</taxon>
        <taxon>Pseudomonadati</taxon>
        <taxon>Pseudomonadota</taxon>
        <taxon>Gammaproteobacteria</taxon>
        <taxon>Alteromonadales</taxon>
        <taxon>Echinimonadaceae</taxon>
        <taxon>Neiella</taxon>
    </lineage>
</organism>
<dbReference type="InterPro" id="IPR021732">
    <property type="entry name" value="DUF3301"/>
</dbReference>
<comment type="caution">
    <text evidence="1">The sequence shown here is derived from an EMBL/GenBank/DDBJ whole genome shotgun (WGS) entry which is preliminary data.</text>
</comment>
<evidence type="ECO:0000313" key="2">
    <source>
        <dbReference type="Proteomes" id="UP001166251"/>
    </source>
</evidence>
<dbReference type="Pfam" id="PF11743">
    <property type="entry name" value="DUF3301"/>
    <property type="match status" value="1"/>
</dbReference>
<protein>
    <submittedName>
        <fullName evidence="1">DUF3301 domain-containing protein</fullName>
    </submittedName>
</protein>
<accession>A0ABS7EDR4</accession>
<dbReference type="Proteomes" id="UP001166251">
    <property type="component" value="Unassembled WGS sequence"/>
</dbReference>
<sequence>MSSVIILMCLAAVAVIWWKAKEAQERALKAARAYCKNLGLQLLDECVVQGHWHFRRGDSSFLVVERIYQFEFTSTGYERYVGEVIMRGAKLVSVHVEPHVVQY</sequence>
<keyword evidence="2" id="KW-1185">Reference proteome</keyword>
<gene>
    <name evidence="1" type="ORF">K0504_05410</name>
</gene>
<reference evidence="1" key="1">
    <citation type="submission" date="2021-07" db="EMBL/GenBank/DDBJ databases">
        <title>Neiella marina sp. nov., isolated from the intestinal content of sea cucumber Apostichopus japonicus.</title>
        <authorList>
            <person name="Bai X."/>
        </authorList>
    </citation>
    <scope>NUCLEOTIDE SEQUENCE</scope>
    <source>
        <strain evidence="1">126</strain>
    </source>
</reference>
<name>A0ABS7EDR4_9GAMM</name>
<proteinExistence type="predicted"/>
<evidence type="ECO:0000313" key="1">
    <source>
        <dbReference type="EMBL" id="MBW8190468.1"/>
    </source>
</evidence>